<dbReference type="GeneID" id="5888673"/>
<dbReference type="InParanoid" id="A9URD4"/>
<protein>
    <submittedName>
        <fullName evidence="2">Uncharacterized protein</fullName>
    </submittedName>
</protein>
<name>A9URD4_MONBE</name>
<dbReference type="RefSeq" id="XP_001743511.1">
    <property type="nucleotide sequence ID" value="XM_001743459.1"/>
</dbReference>
<sequence length="306" mass="33658">MASVPPLVPAQLRPTRRRKGRATTLPNLESSDMDATSTSAISHRPKVPVVVRASPASRRGSEPAPKRRLADRITSSPARLASGALSVPGAEPEIKPTEPRRVLQTRARSCDHASTVSAEAWEEWLTQAPASTTAVWLILPRVQARAARRTGPEADPTRPSWVSLTETGLRWGWIRGHLKPSGAPNYEVCALFTRISPKTRWSFGNQQILEQLLDANQVVPAVAQALAPTLSSPQWEELHAVGRGEAPPDLLVALQPSASAKRNWEAFPLRVRRNMLQWVHDARDLHIRAQRIAEIAAQAEINLQAR</sequence>
<reference evidence="2 3" key="1">
    <citation type="journal article" date="2008" name="Nature">
        <title>The genome of the choanoflagellate Monosiga brevicollis and the origin of metazoans.</title>
        <authorList>
            <consortium name="JGI Sequencing"/>
            <person name="King N."/>
            <person name="Westbrook M.J."/>
            <person name="Young S.L."/>
            <person name="Kuo A."/>
            <person name="Abedin M."/>
            <person name="Chapman J."/>
            <person name="Fairclough S."/>
            <person name="Hellsten U."/>
            <person name="Isogai Y."/>
            <person name="Letunic I."/>
            <person name="Marr M."/>
            <person name="Pincus D."/>
            <person name="Putnam N."/>
            <person name="Rokas A."/>
            <person name="Wright K.J."/>
            <person name="Zuzow R."/>
            <person name="Dirks W."/>
            <person name="Good M."/>
            <person name="Goodstein D."/>
            <person name="Lemons D."/>
            <person name="Li W."/>
            <person name="Lyons J.B."/>
            <person name="Morris A."/>
            <person name="Nichols S."/>
            <person name="Richter D.J."/>
            <person name="Salamov A."/>
            <person name="Bork P."/>
            <person name="Lim W.A."/>
            <person name="Manning G."/>
            <person name="Miller W.T."/>
            <person name="McGinnis W."/>
            <person name="Shapiro H."/>
            <person name="Tjian R."/>
            <person name="Grigoriev I.V."/>
            <person name="Rokhsar D."/>
        </authorList>
    </citation>
    <scope>NUCLEOTIDE SEQUENCE [LARGE SCALE GENOMIC DNA]</scope>
    <source>
        <strain evidence="3">MX1 / ATCC 50154</strain>
    </source>
</reference>
<organism evidence="2 3">
    <name type="scientific">Monosiga brevicollis</name>
    <name type="common">Choanoflagellate</name>
    <dbReference type="NCBI Taxonomy" id="81824"/>
    <lineage>
        <taxon>Eukaryota</taxon>
        <taxon>Choanoflagellata</taxon>
        <taxon>Craspedida</taxon>
        <taxon>Salpingoecidae</taxon>
        <taxon>Monosiga</taxon>
    </lineage>
</organism>
<dbReference type="AlphaFoldDB" id="A9URD4"/>
<dbReference type="Pfam" id="PF13376">
    <property type="entry name" value="OmdA"/>
    <property type="match status" value="1"/>
</dbReference>
<dbReference type="Proteomes" id="UP000001357">
    <property type="component" value="Unassembled WGS sequence"/>
</dbReference>
<evidence type="ECO:0000313" key="2">
    <source>
        <dbReference type="EMBL" id="EDQ92225.1"/>
    </source>
</evidence>
<feature type="compositionally biased region" description="Basic and acidic residues" evidence="1">
    <location>
        <begin position="59"/>
        <end position="71"/>
    </location>
</feature>
<dbReference type="KEGG" id="mbr:MONBRDRAFT_6032"/>
<feature type="region of interest" description="Disordered" evidence="1">
    <location>
        <begin position="1"/>
        <end position="106"/>
    </location>
</feature>
<feature type="compositionally biased region" description="Basic and acidic residues" evidence="1">
    <location>
        <begin position="92"/>
        <end position="101"/>
    </location>
</feature>
<dbReference type="EMBL" id="CH991544">
    <property type="protein sequence ID" value="EDQ92225.1"/>
    <property type="molecule type" value="Genomic_DNA"/>
</dbReference>
<evidence type="ECO:0000313" key="3">
    <source>
        <dbReference type="Proteomes" id="UP000001357"/>
    </source>
</evidence>
<gene>
    <name evidence="2" type="ORF">MONBRDRAFT_6032</name>
</gene>
<proteinExistence type="predicted"/>
<keyword evidence="3" id="KW-1185">Reference proteome</keyword>
<feature type="compositionally biased region" description="Polar residues" evidence="1">
    <location>
        <begin position="24"/>
        <end position="41"/>
    </location>
</feature>
<evidence type="ECO:0000256" key="1">
    <source>
        <dbReference type="SAM" id="MobiDB-lite"/>
    </source>
</evidence>
<accession>A9URD4</accession>